<protein>
    <submittedName>
        <fullName evidence="2">Uncharacterized protein</fullName>
    </submittedName>
</protein>
<keyword evidence="1" id="KW-0812">Transmembrane</keyword>
<name>A0ABU6NRK8_9BACI</name>
<accession>A0ABU6NRK8</accession>
<evidence type="ECO:0000256" key="1">
    <source>
        <dbReference type="SAM" id="Phobius"/>
    </source>
</evidence>
<comment type="caution">
    <text evidence="2">The sequence shown here is derived from an EMBL/GenBank/DDBJ whole genome shotgun (WGS) entry which is preliminary data.</text>
</comment>
<organism evidence="2 3">
    <name type="scientific">Metabacillus fastidiosus</name>
    <dbReference type="NCBI Taxonomy" id="1458"/>
    <lineage>
        <taxon>Bacteria</taxon>
        <taxon>Bacillati</taxon>
        <taxon>Bacillota</taxon>
        <taxon>Bacilli</taxon>
        <taxon>Bacillales</taxon>
        <taxon>Bacillaceae</taxon>
        <taxon>Metabacillus</taxon>
    </lineage>
</organism>
<feature type="transmembrane region" description="Helical" evidence="1">
    <location>
        <begin position="12"/>
        <end position="35"/>
    </location>
</feature>
<feature type="transmembrane region" description="Helical" evidence="1">
    <location>
        <begin position="41"/>
        <end position="63"/>
    </location>
</feature>
<keyword evidence="1" id="KW-0472">Membrane</keyword>
<dbReference type="RefSeq" id="WP_328014516.1">
    <property type="nucleotide sequence ID" value="NZ_JARTFS010000001.1"/>
</dbReference>
<reference evidence="2 3" key="1">
    <citation type="submission" date="2023-03" db="EMBL/GenBank/DDBJ databases">
        <title>Bacillus Genome Sequencing.</title>
        <authorList>
            <person name="Dunlap C."/>
        </authorList>
    </citation>
    <scope>NUCLEOTIDE SEQUENCE [LARGE SCALE GENOMIC DNA]</scope>
    <source>
        <strain evidence="2 3">NRS-1717</strain>
    </source>
</reference>
<sequence>MKYSKYIKGYIPYFIFISIFLADLIMYGGLVRMFFGKMDTTIIAGIISFIGAVLGGTITYVGVRKTLQHRDREVFMTGITEKLMINDGLINTYKNFLNASFFMRSLEFESDEEKERLVEFIKKMLTQLDDDNEKFYKCMDYDAIRIMDFHKKSLNGSIAKRPITIDNANNCIEKVGSIYQVISVNKTQLEEKYYKYKRNK</sequence>
<evidence type="ECO:0000313" key="2">
    <source>
        <dbReference type="EMBL" id="MED4399795.1"/>
    </source>
</evidence>
<gene>
    <name evidence="2" type="ORF">P9271_00275</name>
</gene>
<evidence type="ECO:0000313" key="3">
    <source>
        <dbReference type="Proteomes" id="UP001342826"/>
    </source>
</evidence>
<keyword evidence="1" id="KW-1133">Transmembrane helix</keyword>
<keyword evidence="3" id="KW-1185">Reference proteome</keyword>
<proteinExistence type="predicted"/>
<dbReference type="EMBL" id="JARTFS010000001">
    <property type="protein sequence ID" value="MED4399795.1"/>
    <property type="molecule type" value="Genomic_DNA"/>
</dbReference>
<dbReference type="Proteomes" id="UP001342826">
    <property type="component" value="Unassembled WGS sequence"/>
</dbReference>